<feature type="domain" description="SsuA/THI5-like" evidence="1">
    <location>
        <begin position="68"/>
        <end position="280"/>
    </location>
</feature>
<evidence type="ECO:0000313" key="2">
    <source>
        <dbReference type="EMBL" id="MFC7748908.1"/>
    </source>
</evidence>
<name>A0ABW2V0Y7_9BACL</name>
<reference evidence="3" key="1">
    <citation type="journal article" date="2019" name="Int. J. Syst. Evol. Microbiol.">
        <title>The Global Catalogue of Microorganisms (GCM) 10K type strain sequencing project: providing services to taxonomists for standard genome sequencing and annotation.</title>
        <authorList>
            <consortium name="The Broad Institute Genomics Platform"/>
            <consortium name="The Broad Institute Genome Sequencing Center for Infectious Disease"/>
            <person name="Wu L."/>
            <person name="Ma J."/>
        </authorList>
    </citation>
    <scope>NUCLEOTIDE SEQUENCE [LARGE SCALE GENOMIC DNA]</scope>
    <source>
        <strain evidence="3">JCM 18657</strain>
    </source>
</reference>
<organism evidence="2 3">
    <name type="scientific">Paenibacillus thermoaerophilus</name>
    <dbReference type="NCBI Taxonomy" id="1215385"/>
    <lineage>
        <taxon>Bacteria</taxon>
        <taxon>Bacillati</taxon>
        <taxon>Bacillota</taxon>
        <taxon>Bacilli</taxon>
        <taxon>Bacillales</taxon>
        <taxon>Paenibacillaceae</taxon>
        <taxon>Paenibacillus</taxon>
    </lineage>
</organism>
<proteinExistence type="predicted"/>
<dbReference type="PANTHER" id="PTHR31528">
    <property type="entry name" value="4-AMINO-5-HYDROXYMETHYL-2-METHYLPYRIMIDINE PHOSPHATE SYNTHASE THI11-RELATED"/>
    <property type="match status" value="1"/>
</dbReference>
<evidence type="ECO:0000313" key="3">
    <source>
        <dbReference type="Proteomes" id="UP001596528"/>
    </source>
</evidence>
<dbReference type="PANTHER" id="PTHR31528:SF3">
    <property type="entry name" value="THIAMINE BIOSYNTHESIS PROTEIN HI_0357-RELATED"/>
    <property type="match status" value="1"/>
</dbReference>
<keyword evidence="3" id="KW-1185">Reference proteome</keyword>
<accession>A0ABW2V0Y7</accession>
<gene>
    <name evidence="2" type="ORF">ACFQWB_02965</name>
</gene>
<dbReference type="EMBL" id="JBHTGQ010000004">
    <property type="protein sequence ID" value="MFC7748908.1"/>
    <property type="molecule type" value="Genomic_DNA"/>
</dbReference>
<dbReference type="InterPro" id="IPR027939">
    <property type="entry name" value="NMT1/THI5"/>
</dbReference>
<dbReference type="PROSITE" id="PS51257">
    <property type="entry name" value="PROKAR_LIPOPROTEIN"/>
    <property type="match status" value="1"/>
</dbReference>
<dbReference type="RefSeq" id="WP_246068069.1">
    <property type="nucleotide sequence ID" value="NZ_VCQZ01000006.1"/>
</dbReference>
<dbReference type="Proteomes" id="UP001596528">
    <property type="component" value="Unassembled WGS sequence"/>
</dbReference>
<dbReference type="SUPFAM" id="SSF53850">
    <property type="entry name" value="Periplasmic binding protein-like II"/>
    <property type="match status" value="1"/>
</dbReference>
<sequence>MKEHKQMKRWSWSNKWRKMIKATAPVVLAASLAACGGESGGSASSPSQTPANSAEPAELTVLLDWYPNAVHSFLYAAESQGYFKEAGLKVKLQPPSDTNDPLKLVAAGQADLAISYQKQIVLSRAEGIPLVSVAAIVRHPLNQLMALESSGAKSPKDLAGKKVGYPSFDLDVQTVKSMVEADGGDPSKVEFVDVGWDLMPAMTTKRVDAIIGGYVNHEKLILEKEGVKLQTMNPMDYKVPDFYELVLATSDETLNKKGDEIRRFWEAATKGFEYTKQNPGPALKELLKQGSANFPLEKDIETKSLEMLIPLMDDSGKAVFGQQDEASWKSAIEWIRNTGMINKDIQPSEVYKNLK</sequence>
<dbReference type="Pfam" id="PF09084">
    <property type="entry name" value="NMT1"/>
    <property type="match status" value="1"/>
</dbReference>
<dbReference type="CDD" id="cd13651">
    <property type="entry name" value="PBP2_ThiY"/>
    <property type="match status" value="1"/>
</dbReference>
<protein>
    <submittedName>
        <fullName evidence="2">ABC transporter substrate-binding protein</fullName>
    </submittedName>
</protein>
<dbReference type="InterPro" id="IPR015168">
    <property type="entry name" value="SsuA/THI5"/>
</dbReference>
<evidence type="ECO:0000259" key="1">
    <source>
        <dbReference type="Pfam" id="PF09084"/>
    </source>
</evidence>
<comment type="caution">
    <text evidence="2">The sequence shown here is derived from an EMBL/GenBank/DDBJ whole genome shotgun (WGS) entry which is preliminary data.</text>
</comment>
<dbReference type="Gene3D" id="3.40.190.10">
    <property type="entry name" value="Periplasmic binding protein-like II"/>
    <property type="match status" value="2"/>
</dbReference>